<dbReference type="AlphaFoldDB" id="A0A0H4A4B2"/>
<feature type="region of interest" description="Disordered" evidence="1">
    <location>
        <begin position="42"/>
        <end position="64"/>
    </location>
</feature>
<dbReference type="EMBL" id="KP795704">
    <property type="protein sequence ID" value="AKN40706.1"/>
    <property type="molecule type" value="Genomic_DNA"/>
</dbReference>
<accession>A0A0H4A4B2</accession>
<evidence type="ECO:0000256" key="1">
    <source>
        <dbReference type="SAM" id="MobiDB-lite"/>
    </source>
</evidence>
<proteinExistence type="predicted"/>
<organism evidence="2">
    <name type="scientific">Vibrio tasmaniensis</name>
    <dbReference type="NCBI Taxonomy" id="212663"/>
    <lineage>
        <taxon>Bacteria</taxon>
        <taxon>Pseudomonadati</taxon>
        <taxon>Pseudomonadota</taxon>
        <taxon>Gammaproteobacteria</taxon>
        <taxon>Vibrionales</taxon>
        <taxon>Vibrionaceae</taxon>
        <taxon>Vibrio</taxon>
    </lineage>
</organism>
<sequence length="64" mass="7256">MVEQNQVIIDQLSLRNDMALSQYAGSAQLDNRVSQGILKSQQRRLSRMNTARAQGVSLDERPIR</sequence>
<reference evidence="2" key="1">
    <citation type="journal article" date="2015" name="MBio">
        <title>Eco-Evolutionary Dynamics of Episomes among Ecologically Cohesive Bacterial Populations.</title>
        <authorList>
            <person name="Xue H."/>
            <person name="Cordero O.X."/>
            <person name="Camas F.M."/>
            <person name="Trimble W."/>
            <person name="Meyer F."/>
            <person name="Guglielmini J."/>
            <person name="Rocha E.P."/>
            <person name="Polz M.F."/>
        </authorList>
    </citation>
    <scope>NUCLEOTIDE SEQUENCE</scope>
    <source>
        <strain evidence="2">FF_112</strain>
    </source>
</reference>
<evidence type="ECO:0000313" key="2">
    <source>
        <dbReference type="EMBL" id="AKN40706.1"/>
    </source>
</evidence>
<protein>
    <submittedName>
        <fullName evidence="2">Uncharacterized protein</fullName>
    </submittedName>
</protein>
<name>A0A0H4A4B2_9VIBR</name>